<organism evidence="2">
    <name type="scientific">Zea mays</name>
    <name type="common">Maize</name>
    <dbReference type="NCBI Taxonomy" id="4577"/>
    <lineage>
        <taxon>Eukaryota</taxon>
        <taxon>Viridiplantae</taxon>
        <taxon>Streptophyta</taxon>
        <taxon>Embryophyta</taxon>
        <taxon>Tracheophyta</taxon>
        <taxon>Spermatophyta</taxon>
        <taxon>Magnoliopsida</taxon>
        <taxon>Liliopsida</taxon>
        <taxon>Poales</taxon>
        <taxon>Poaceae</taxon>
        <taxon>PACMAD clade</taxon>
        <taxon>Panicoideae</taxon>
        <taxon>Andropogonodae</taxon>
        <taxon>Andropogoneae</taxon>
        <taxon>Tripsacinae</taxon>
        <taxon>Zea</taxon>
    </lineage>
</organism>
<dbReference type="EMBL" id="BT086776">
    <property type="protein sequence ID" value="ACR37129.1"/>
    <property type="molecule type" value="mRNA"/>
</dbReference>
<sequence length="43" mass="4852">MFFELFFILINQWLGLKPLTTGGAPLIDGAAPLFFLRYATYSP</sequence>
<evidence type="ECO:0000313" key="2">
    <source>
        <dbReference type="EMBL" id="ACR37129.1"/>
    </source>
</evidence>
<accession>C4J7H9</accession>
<protein>
    <submittedName>
        <fullName evidence="2">Uncharacterized protein</fullName>
    </submittedName>
</protein>
<evidence type="ECO:0000256" key="1">
    <source>
        <dbReference type="SAM" id="SignalP"/>
    </source>
</evidence>
<proteinExistence type="evidence at transcript level"/>
<feature type="signal peptide" evidence="1">
    <location>
        <begin position="1"/>
        <end position="15"/>
    </location>
</feature>
<feature type="chain" id="PRO_5013107609" evidence="1">
    <location>
        <begin position="16"/>
        <end position="43"/>
    </location>
</feature>
<dbReference type="AlphaFoldDB" id="C4J7H9"/>
<name>C4J7H9_MAIZE</name>
<keyword evidence="1" id="KW-0732">Signal</keyword>
<reference evidence="2" key="1">
    <citation type="journal article" date="2009" name="PLoS Genet.">
        <title>Sequencing, mapping, and analysis of 27,455 maize full-length cDNAs.</title>
        <authorList>
            <person name="Soderlund C."/>
            <person name="Descour A."/>
            <person name="Kudrna D."/>
            <person name="Bomhoff M."/>
            <person name="Boyd L."/>
            <person name="Currie J."/>
            <person name="Angelova A."/>
            <person name="Collura K."/>
            <person name="Wissotski M."/>
            <person name="Ashley E."/>
            <person name="Morrow D."/>
            <person name="Fernandes J."/>
            <person name="Walbot V."/>
            <person name="Yu Y."/>
        </authorList>
    </citation>
    <scope>NUCLEOTIDE SEQUENCE</scope>
    <source>
        <strain evidence="2">B73</strain>
    </source>
</reference>
<reference evidence="2" key="2">
    <citation type="submission" date="2012-06" db="EMBL/GenBank/DDBJ databases">
        <authorList>
            <person name="Yu Y."/>
            <person name="Currie J."/>
            <person name="Lomeli R."/>
            <person name="Angelova A."/>
            <person name="Collura K."/>
            <person name="Wissotski M."/>
            <person name="Campos D."/>
            <person name="Kudrna D."/>
            <person name="Golser W."/>
            <person name="Ashely E."/>
            <person name="Descour A."/>
            <person name="Fernandes J."/>
            <person name="Soderlund C."/>
            <person name="Walbot V."/>
        </authorList>
    </citation>
    <scope>NUCLEOTIDE SEQUENCE</scope>
    <source>
        <strain evidence="2">B73</strain>
    </source>
</reference>